<gene>
    <name evidence="2" type="ORF">HCN08_05880</name>
</gene>
<reference evidence="2 3" key="1">
    <citation type="submission" date="2020-03" db="EMBL/GenBank/DDBJ databases">
        <title>WGS of actinomycetes isolated from Thailand.</title>
        <authorList>
            <person name="Thawai C."/>
        </authorList>
    </citation>
    <scope>NUCLEOTIDE SEQUENCE [LARGE SCALE GENOMIC DNA]</scope>
    <source>
        <strain evidence="2 3">PRB2-1</strain>
    </source>
</reference>
<evidence type="ECO:0000313" key="2">
    <source>
        <dbReference type="EMBL" id="NJP42939.1"/>
    </source>
</evidence>
<dbReference type="EMBL" id="JAATEJ010000003">
    <property type="protein sequence ID" value="NJP42939.1"/>
    <property type="molecule type" value="Genomic_DNA"/>
</dbReference>
<dbReference type="InterPro" id="IPR007497">
    <property type="entry name" value="SIMPL/DUF541"/>
</dbReference>
<accession>A0ABX0ZL43</accession>
<dbReference type="InterPro" id="IPR052022">
    <property type="entry name" value="26kDa_periplasmic_antigen"/>
</dbReference>
<feature type="region of interest" description="Disordered" evidence="1">
    <location>
        <begin position="18"/>
        <end position="41"/>
    </location>
</feature>
<organism evidence="2 3">
    <name type="scientific">Actinacidiphila epipremni</name>
    <dbReference type="NCBI Taxonomy" id="2053013"/>
    <lineage>
        <taxon>Bacteria</taxon>
        <taxon>Bacillati</taxon>
        <taxon>Actinomycetota</taxon>
        <taxon>Actinomycetes</taxon>
        <taxon>Kitasatosporales</taxon>
        <taxon>Streptomycetaceae</taxon>
        <taxon>Actinacidiphila</taxon>
    </lineage>
</organism>
<sequence length="206" mass="22021">MSGTLVLDSEALSKLSRRHRDTCTDRTSNDRPVAAHMRRRGPTSLRETVRIHGVRDAQVSASRLDMQTAWNGYGTDRVFLGYRCRAAFAIECRDLDALEPFLVAAVEAGANQVEGVDFDVRSKPELRSQAREKAVRVARAKAELYAAAAGVGLGQVVHVEDVDPESVGAGRYRSHSDAGSVTEADLAPGSVVVSAAVVLGFAIAAS</sequence>
<dbReference type="Pfam" id="PF04402">
    <property type="entry name" value="SIMPL"/>
    <property type="match status" value="1"/>
</dbReference>
<dbReference type="PANTHER" id="PTHR34387:SF1">
    <property type="entry name" value="PERIPLASMIC IMMUNOGENIC PROTEIN"/>
    <property type="match status" value="1"/>
</dbReference>
<dbReference type="PANTHER" id="PTHR34387">
    <property type="entry name" value="SLR1258 PROTEIN"/>
    <property type="match status" value="1"/>
</dbReference>
<evidence type="ECO:0000313" key="3">
    <source>
        <dbReference type="Proteomes" id="UP000734511"/>
    </source>
</evidence>
<dbReference type="Gene3D" id="3.30.110.170">
    <property type="entry name" value="Protein of unknown function (DUF541), domain 1"/>
    <property type="match status" value="1"/>
</dbReference>
<comment type="caution">
    <text evidence="2">The sequence shown here is derived from an EMBL/GenBank/DDBJ whole genome shotgun (WGS) entry which is preliminary data.</text>
</comment>
<dbReference type="Proteomes" id="UP000734511">
    <property type="component" value="Unassembled WGS sequence"/>
</dbReference>
<keyword evidence="3" id="KW-1185">Reference proteome</keyword>
<protein>
    <submittedName>
        <fullName evidence="2">SIMPL domain-containing protein</fullName>
    </submittedName>
</protein>
<name>A0ABX0ZL43_9ACTN</name>
<dbReference type="Gene3D" id="3.30.70.2970">
    <property type="entry name" value="Protein of unknown function (DUF541), domain 2"/>
    <property type="match status" value="1"/>
</dbReference>
<evidence type="ECO:0000256" key="1">
    <source>
        <dbReference type="SAM" id="MobiDB-lite"/>
    </source>
</evidence>
<proteinExistence type="predicted"/>